<dbReference type="EMBL" id="OZ035825">
    <property type="protein sequence ID" value="CAL1601543.1"/>
    <property type="molecule type" value="Genomic_DNA"/>
</dbReference>
<feature type="region of interest" description="Disordered" evidence="1">
    <location>
        <begin position="161"/>
        <end position="185"/>
    </location>
</feature>
<proteinExistence type="predicted"/>
<keyword evidence="2" id="KW-0472">Membrane</keyword>
<keyword evidence="4" id="KW-1185">Reference proteome</keyword>
<dbReference type="GO" id="GO:0004888">
    <property type="term" value="F:transmembrane signaling receptor activity"/>
    <property type="evidence" value="ECO:0007669"/>
    <property type="project" value="InterPro"/>
</dbReference>
<protein>
    <submittedName>
        <fullName evidence="3">Uncharacterized protein</fullName>
    </submittedName>
</protein>
<dbReference type="PANTHER" id="PTHR35680">
    <property type="entry name" value="NFAT ACTIVATION MOLECULE 1"/>
    <property type="match status" value="1"/>
</dbReference>
<accession>A0AAV2LGN7</accession>
<evidence type="ECO:0000313" key="3">
    <source>
        <dbReference type="EMBL" id="CAL1601543.1"/>
    </source>
</evidence>
<evidence type="ECO:0000313" key="4">
    <source>
        <dbReference type="Proteomes" id="UP001497482"/>
    </source>
</evidence>
<keyword evidence="2" id="KW-0812">Transmembrane</keyword>
<keyword evidence="2" id="KW-1133">Transmembrane helix</keyword>
<gene>
    <name evidence="3" type="ORF">KC01_LOCUS29488</name>
</gene>
<name>A0AAV2LGN7_KNICA</name>
<dbReference type="AlphaFoldDB" id="A0AAV2LGN7"/>
<evidence type="ECO:0000256" key="1">
    <source>
        <dbReference type="SAM" id="MobiDB-lite"/>
    </source>
</evidence>
<dbReference type="GO" id="GO:0045577">
    <property type="term" value="P:regulation of B cell differentiation"/>
    <property type="evidence" value="ECO:0007669"/>
    <property type="project" value="InterPro"/>
</dbReference>
<dbReference type="GO" id="GO:0050853">
    <property type="term" value="P:B cell receptor signaling pathway"/>
    <property type="evidence" value="ECO:0007669"/>
    <property type="project" value="TreeGrafter"/>
</dbReference>
<dbReference type="Proteomes" id="UP001497482">
    <property type="component" value="Chromosome 3"/>
</dbReference>
<reference evidence="3 4" key="1">
    <citation type="submission" date="2024-04" db="EMBL/GenBank/DDBJ databases">
        <authorList>
            <person name="Waldvogel A.-M."/>
            <person name="Schoenle A."/>
        </authorList>
    </citation>
    <scope>NUCLEOTIDE SEQUENCE [LARGE SCALE GENOMIC DNA]</scope>
</reference>
<dbReference type="PANTHER" id="PTHR35680:SF1">
    <property type="entry name" value="NFAT ACTIVATION MOLECULE 1"/>
    <property type="match status" value="1"/>
</dbReference>
<sequence length="200" mass="22746">MDSIFISFKWAYDRVKPSDSCFCGSERRKSQAPPKEIQETFILTNMTISGKYSCQYKTAEAFWYLRVRDSGYTEVWNYKEIVAVSAITGLLLVFSVAGSVYVFRGTCKYCKPQNNQSDESRKDREETESVEPAQSTSLYASLDARPKSIYDVLDPIADSAAGHQDQMKAKIPKTKNSPKMVRDAPQNQDEGIFECVYENF</sequence>
<organism evidence="3 4">
    <name type="scientific">Knipowitschia caucasica</name>
    <name type="common">Caucasian dwarf goby</name>
    <name type="synonym">Pomatoschistus caucasicus</name>
    <dbReference type="NCBI Taxonomy" id="637954"/>
    <lineage>
        <taxon>Eukaryota</taxon>
        <taxon>Metazoa</taxon>
        <taxon>Chordata</taxon>
        <taxon>Craniata</taxon>
        <taxon>Vertebrata</taxon>
        <taxon>Euteleostomi</taxon>
        <taxon>Actinopterygii</taxon>
        <taxon>Neopterygii</taxon>
        <taxon>Teleostei</taxon>
        <taxon>Neoteleostei</taxon>
        <taxon>Acanthomorphata</taxon>
        <taxon>Gobiaria</taxon>
        <taxon>Gobiiformes</taxon>
        <taxon>Gobioidei</taxon>
        <taxon>Gobiidae</taxon>
        <taxon>Gobiinae</taxon>
        <taxon>Knipowitschia</taxon>
    </lineage>
</organism>
<dbReference type="GO" id="GO:0045121">
    <property type="term" value="C:membrane raft"/>
    <property type="evidence" value="ECO:0007669"/>
    <property type="project" value="TreeGrafter"/>
</dbReference>
<dbReference type="InterPro" id="IPR033549">
    <property type="entry name" value="NFAM1"/>
</dbReference>
<feature type="region of interest" description="Disordered" evidence="1">
    <location>
        <begin position="113"/>
        <end position="135"/>
    </location>
</feature>
<feature type="compositionally biased region" description="Basic and acidic residues" evidence="1">
    <location>
        <begin position="118"/>
        <end position="127"/>
    </location>
</feature>
<dbReference type="GO" id="GO:0001819">
    <property type="term" value="P:positive regulation of cytokine production"/>
    <property type="evidence" value="ECO:0007669"/>
    <property type="project" value="InterPro"/>
</dbReference>
<dbReference type="GO" id="GO:0050861">
    <property type="term" value="P:positive regulation of B cell receptor signaling pathway"/>
    <property type="evidence" value="ECO:0007669"/>
    <property type="project" value="InterPro"/>
</dbReference>
<feature type="transmembrane region" description="Helical" evidence="2">
    <location>
        <begin position="81"/>
        <end position="103"/>
    </location>
</feature>
<evidence type="ECO:0000256" key="2">
    <source>
        <dbReference type="SAM" id="Phobius"/>
    </source>
</evidence>